<evidence type="ECO:0000313" key="2">
    <source>
        <dbReference type="Proteomes" id="UP000758603"/>
    </source>
</evidence>
<sequence>MQSRQTLVVDIKVSYPRWRRGKIGRHQECRRDLKASGRITSKQAGHQYTIILAGQEDAWPFTVAIACRHPGHPTICRRAFAPRSKSAAPRERTKPYRLLVRSVLACSLGGGVFGWKMSNLVAQCGGGRGDQAAIGRKGVDQHERAVHDVSGRLEMLVHGVVDECPGGTATHHLILGYTRDASTSRVRDDGKQPLPNVWRRQSQLRRSWERSVSRSIDGTRDKTGRAVAFAVVHFKSPTQPRNRTSSFQYKGALQLHVYTFLVGRQMARIGTQLFPNEA</sequence>
<organism evidence="1 2">
    <name type="scientific">Truncatella angustata</name>
    <dbReference type="NCBI Taxonomy" id="152316"/>
    <lineage>
        <taxon>Eukaryota</taxon>
        <taxon>Fungi</taxon>
        <taxon>Dikarya</taxon>
        <taxon>Ascomycota</taxon>
        <taxon>Pezizomycotina</taxon>
        <taxon>Sordariomycetes</taxon>
        <taxon>Xylariomycetidae</taxon>
        <taxon>Amphisphaeriales</taxon>
        <taxon>Sporocadaceae</taxon>
        <taxon>Truncatella</taxon>
    </lineage>
</organism>
<dbReference type="RefSeq" id="XP_045958918.1">
    <property type="nucleotide sequence ID" value="XM_046100088.1"/>
</dbReference>
<dbReference type="EMBL" id="JAGPXC010000004">
    <property type="protein sequence ID" value="KAH6654648.1"/>
    <property type="molecule type" value="Genomic_DNA"/>
</dbReference>
<dbReference type="GeneID" id="70128980"/>
<gene>
    <name evidence="1" type="ORF">BKA67DRAFT_535959</name>
</gene>
<name>A0A9P8ZY04_9PEZI</name>
<dbReference type="AlphaFoldDB" id="A0A9P8ZY04"/>
<keyword evidence="2" id="KW-1185">Reference proteome</keyword>
<accession>A0A9P8ZY04</accession>
<dbReference type="Proteomes" id="UP000758603">
    <property type="component" value="Unassembled WGS sequence"/>
</dbReference>
<evidence type="ECO:0000313" key="1">
    <source>
        <dbReference type="EMBL" id="KAH6654648.1"/>
    </source>
</evidence>
<protein>
    <submittedName>
        <fullName evidence="1">Uncharacterized protein</fullName>
    </submittedName>
</protein>
<comment type="caution">
    <text evidence="1">The sequence shown here is derived from an EMBL/GenBank/DDBJ whole genome shotgun (WGS) entry which is preliminary data.</text>
</comment>
<proteinExistence type="predicted"/>
<reference evidence="1" key="1">
    <citation type="journal article" date="2021" name="Nat. Commun.">
        <title>Genetic determinants of endophytism in the Arabidopsis root mycobiome.</title>
        <authorList>
            <person name="Mesny F."/>
            <person name="Miyauchi S."/>
            <person name="Thiergart T."/>
            <person name="Pickel B."/>
            <person name="Atanasova L."/>
            <person name="Karlsson M."/>
            <person name="Huettel B."/>
            <person name="Barry K.W."/>
            <person name="Haridas S."/>
            <person name="Chen C."/>
            <person name="Bauer D."/>
            <person name="Andreopoulos W."/>
            <person name="Pangilinan J."/>
            <person name="LaButti K."/>
            <person name="Riley R."/>
            <person name="Lipzen A."/>
            <person name="Clum A."/>
            <person name="Drula E."/>
            <person name="Henrissat B."/>
            <person name="Kohler A."/>
            <person name="Grigoriev I.V."/>
            <person name="Martin F.M."/>
            <person name="Hacquard S."/>
        </authorList>
    </citation>
    <scope>NUCLEOTIDE SEQUENCE</scope>
    <source>
        <strain evidence="1">MPI-SDFR-AT-0073</strain>
    </source>
</reference>